<comment type="pathway">
    <text evidence="2 8">One-carbon metabolism; tetrahydrofolate interconversion.</text>
</comment>
<reference evidence="9 10" key="1">
    <citation type="submission" date="2024-09" db="EMBL/GenBank/DDBJ databases">
        <authorList>
            <person name="Sun Q."/>
            <person name="Mori K."/>
        </authorList>
    </citation>
    <scope>NUCLEOTIDE SEQUENCE [LARGE SCALE GENOMIC DNA]</scope>
    <source>
        <strain evidence="9 10">TISTR 1856</strain>
    </source>
</reference>
<proteinExistence type="inferred from homology"/>
<dbReference type="InterPro" id="IPR003171">
    <property type="entry name" value="Mehydrof_redctse-like"/>
</dbReference>
<protein>
    <recommendedName>
        <fullName evidence="8">Methylenetetrahydrofolate reductase</fullName>
    </recommendedName>
</protein>
<evidence type="ECO:0000256" key="8">
    <source>
        <dbReference type="RuleBase" id="RU003862"/>
    </source>
</evidence>
<accession>A0ABV5LWQ6</accession>
<dbReference type="PANTHER" id="PTHR45754">
    <property type="entry name" value="METHYLENETETRAHYDROFOLATE REDUCTASE"/>
    <property type="match status" value="1"/>
</dbReference>
<keyword evidence="10" id="KW-1185">Reference proteome</keyword>
<dbReference type="PANTHER" id="PTHR45754:SF3">
    <property type="entry name" value="METHYLENETETRAHYDROFOLATE REDUCTASE (NADPH)"/>
    <property type="match status" value="1"/>
</dbReference>
<evidence type="ECO:0000256" key="6">
    <source>
        <dbReference type="ARBA" id="ARBA00023002"/>
    </source>
</evidence>
<dbReference type="CDD" id="cd00537">
    <property type="entry name" value="MTHFR"/>
    <property type="match status" value="1"/>
</dbReference>
<evidence type="ECO:0000256" key="5">
    <source>
        <dbReference type="ARBA" id="ARBA00022827"/>
    </source>
</evidence>
<evidence type="ECO:0000256" key="3">
    <source>
        <dbReference type="ARBA" id="ARBA00006743"/>
    </source>
</evidence>
<evidence type="ECO:0000256" key="7">
    <source>
        <dbReference type="ARBA" id="ARBA00048628"/>
    </source>
</evidence>
<comment type="cofactor">
    <cofactor evidence="1 8">
        <name>FAD</name>
        <dbReference type="ChEBI" id="CHEBI:57692"/>
    </cofactor>
</comment>
<comment type="catalytic activity">
    <reaction evidence="7">
        <text>(6S)-5-methyl-5,6,7,8-tetrahydrofolate + NAD(+) = (6R)-5,10-methylene-5,6,7,8-tetrahydrofolate + NADH + H(+)</text>
        <dbReference type="Rhea" id="RHEA:19821"/>
        <dbReference type="ChEBI" id="CHEBI:15378"/>
        <dbReference type="ChEBI" id="CHEBI:15636"/>
        <dbReference type="ChEBI" id="CHEBI:18608"/>
        <dbReference type="ChEBI" id="CHEBI:57540"/>
        <dbReference type="ChEBI" id="CHEBI:57945"/>
        <dbReference type="EC" id="1.5.1.54"/>
    </reaction>
    <physiologicalReaction direction="right-to-left" evidence="7">
        <dbReference type="Rhea" id="RHEA:19823"/>
    </physiologicalReaction>
</comment>
<evidence type="ECO:0000256" key="2">
    <source>
        <dbReference type="ARBA" id="ARBA00004777"/>
    </source>
</evidence>
<comment type="similarity">
    <text evidence="3 8">Belongs to the methylenetetrahydrofolate reductase family.</text>
</comment>
<dbReference type="Gene3D" id="3.20.20.220">
    <property type="match status" value="1"/>
</dbReference>
<dbReference type="RefSeq" id="WP_380136870.1">
    <property type="nucleotide sequence ID" value="NZ_JBHLUI010000008.1"/>
</dbReference>
<dbReference type="SUPFAM" id="SSF51730">
    <property type="entry name" value="FAD-linked oxidoreductase"/>
    <property type="match status" value="1"/>
</dbReference>
<comment type="caution">
    <text evidence="9">The sequence shown here is derived from an EMBL/GenBank/DDBJ whole genome shotgun (WGS) entry which is preliminary data.</text>
</comment>
<gene>
    <name evidence="9" type="ORF">ACFFVI_16130</name>
</gene>
<evidence type="ECO:0000256" key="4">
    <source>
        <dbReference type="ARBA" id="ARBA00022630"/>
    </source>
</evidence>
<keyword evidence="4 8" id="KW-0285">Flavoprotein</keyword>
<sequence>MTLAARVGGPRPTISFELFPPRSQAAAEALGRTVSELAATSPDFFSVTCRAGGATRAAAAGLLRHVRRSTPVTAMAHLTCVGSSRAQVVAAGAEILESGIRDVLVLRGDPAGAPLGEPSDPVLRGCDLVEVLQVVERRRLALRGGSRPVDEGPLSIAVPAFPSSRRPGDLAALRAKQEAGARFAVAQVGYRAEEWTAFVDRARLAGVTIPVLPGITAVDDPARLLRLQQLTGVPAPAGLLARLGDDPSPARRRRLAVRVAAELARELLDAGAPGLHVYPSNSSATAVALVERIRSGSARLAGVR</sequence>
<name>A0ABV5LWQ6_9ACTN</name>
<dbReference type="InterPro" id="IPR029041">
    <property type="entry name" value="FAD-linked_oxidoreductase-like"/>
</dbReference>
<evidence type="ECO:0000313" key="10">
    <source>
        <dbReference type="Proteomes" id="UP001589748"/>
    </source>
</evidence>
<keyword evidence="5 8" id="KW-0274">FAD</keyword>
<evidence type="ECO:0000313" key="9">
    <source>
        <dbReference type="EMBL" id="MFB9378494.1"/>
    </source>
</evidence>
<dbReference type="EMBL" id="JBHMDM010000007">
    <property type="protein sequence ID" value="MFB9378494.1"/>
    <property type="molecule type" value="Genomic_DNA"/>
</dbReference>
<evidence type="ECO:0000256" key="1">
    <source>
        <dbReference type="ARBA" id="ARBA00001974"/>
    </source>
</evidence>
<organism evidence="9 10">
    <name type="scientific">Kineococcus gynurae</name>
    <dbReference type="NCBI Taxonomy" id="452979"/>
    <lineage>
        <taxon>Bacteria</taxon>
        <taxon>Bacillati</taxon>
        <taxon>Actinomycetota</taxon>
        <taxon>Actinomycetes</taxon>
        <taxon>Kineosporiales</taxon>
        <taxon>Kineosporiaceae</taxon>
        <taxon>Kineococcus</taxon>
    </lineage>
</organism>
<keyword evidence="6 8" id="KW-0560">Oxidoreductase</keyword>
<dbReference type="Pfam" id="PF02219">
    <property type="entry name" value="MTHFR"/>
    <property type="match status" value="1"/>
</dbReference>
<dbReference type="Proteomes" id="UP001589748">
    <property type="component" value="Unassembled WGS sequence"/>
</dbReference>